<protein>
    <submittedName>
        <fullName evidence="1">T9SS sorting signal type C domain-containing protein</fullName>
    </submittedName>
</protein>
<dbReference type="RefSeq" id="WP_133277521.1">
    <property type="nucleotide sequence ID" value="NZ_CP037933.1"/>
</dbReference>
<organism evidence="1 2">
    <name type="scientific">Flavobacterium nackdongense</name>
    <dbReference type="NCBI Taxonomy" id="2547394"/>
    <lineage>
        <taxon>Bacteria</taxon>
        <taxon>Pseudomonadati</taxon>
        <taxon>Bacteroidota</taxon>
        <taxon>Flavobacteriia</taxon>
        <taxon>Flavobacteriales</taxon>
        <taxon>Flavobacteriaceae</taxon>
        <taxon>Flavobacterium</taxon>
    </lineage>
</organism>
<dbReference type="AlphaFoldDB" id="A0A4P6YGS2"/>
<accession>A0A4P6YGS2</accession>
<dbReference type="NCBIfam" id="NF033708">
    <property type="entry name" value="T9SS_Cterm_ChiA"/>
    <property type="match status" value="1"/>
</dbReference>
<name>A0A4P6YGS2_9FLAO</name>
<reference evidence="2" key="1">
    <citation type="submission" date="2019-03" db="EMBL/GenBank/DDBJ databases">
        <title>Flavobacterium sp.</title>
        <authorList>
            <person name="Kim H."/>
        </authorList>
    </citation>
    <scope>NUCLEOTIDE SEQUENCE [LARGE SCALE GENOMIC DNA]</scope>
    <source>
        <strain evidence="2">GS13</strain>
    </source>
</reference>
<gene>
    <name evidence="1" type="ORF">E1750_14830</name>
</gene>
<keyword evidence="2" id="KW-1185">Reference proteome</keyword>
<dbReference type="KEGG" id="fnk:E1750_14830"/>
<sequence>MNKFTLGFFLANSKTTIKGGLVLFALLLMNSQLSWGQISITGFGSGNTYNQNFDGLVNNGIANAVTTLPVGWTFIETGTSSNATYAASTGSDNGGNTYSYGATSSTDRALGGLQSGSVVPTLGVSFTNNSGSFISELVITYTGEQWRIGTANRVDRLDFQYSLNATSLSTGTWVDVDNLDFTAPVTTGSIGAKDGNAATNRTSITNTISGLSIASGATFWLRFNDFNATGADDGLAVDDFSIYANAPTATTWDGTTWSYGAPIATVDAIIDGTYNTKPVIEGGNGTFTAKKLTVNANKSFTINSGTNLTVQNDIVNSGTLTIENNANLIQVNNVANSGSGTTIVNRNSNALFRQDYTLWSSPVSGAQTLLNFSPATLATRFYTYDNTLSSGTGTGLYSAVASPSTTPFTAGTGYLIRMPNEGSTNYNAGTETLVYPGVFTGTANNGSVTIGGALDPLTPGEFYAVGNPYPSTISALAFLAGNPNADGTLYFWRKTNGTPNTTSSYATWTTVGGVAGSNVAPNNIAPDGTIAVSQGFIVNTLLVTALNFTNTMRTSSNSALFFKTKKVEDKSRIWLNLTNATGAFSQALIGYLDGATNGFDNGIDGKYINDSPIALTSSINNEEYTIQGRPNFDASDVVALNFKTNVSGDYTIAIDQVDGLFSGNQDIYLVDSKTGTETNLKAGAYNFTAAAEVDNTRFSLKFQKTLSVNAQTIADNSVIVYKNNGGIYVNSGAKTMNNIKVFDIQGRLVAERNNMKSNTCSIQNLKASNQILIVKVTTEDNLEISKKVEN</sequence>
<dbReference type="Proteomes" id="UP000291124">
    <property type="component" value="Chromosome"/>
</dbReference>
<proteinExistence type="predicted"/>
<evidence type="ECO:0000313" key="1">
    <source>
        <dbReference type="EMBL" id="QBN20017.1"/>
    </source>
</evidence>
<dbReference type="EMBL" id="CP037933">
    <property type="protein sequence ID" value="QBN20017.1"/>
    <property type="molecule type" value="Genomic_DNA"/>
</dbReference>
<evidence type="ECO:0000313" key="2">
    <source>
        <dbReference type="Proteomes" id="UP000291124"/>
    </source>
</evidence>
<dbReference type="OrthoDB" id="1652165at2"/>